<keyword evidence="3 6" id="KW-0812">Transmembrane</keyword>
<feature type="domain" description="Major facilitator superfamily (MFS) profile" evidence="7">
    <location>
        <begin position="50"/>
        <end position="465"/>
    </location>
</feature>
<organism evidence="8 9">
    <name type="scientific">Pisolithus tinctorius Marx 270</name>
    <dbReference type="NCBI Taxonomy" id="870435"/>
    <lineage>
        <taxon>Eukaryota</taxon>
        <taxon>Fungi</taxon>
        <taxon>Dikarya</taxon>
        <taxon>Basidiomycota</taxon>
        <taxon>Agaricomycotina</taxon>
        <taxon>Agaricomycetes</taxon>
        <taxon>Agaricomycetidae</taxon>
        <taxon>Boletales</taxon>
        <taxon>Sclerodermatineae</taxon>
        <taxon>Pisolithaceae</taxon>
        <taxon>Pisolithus</taxon>
    </lineage>
</organism>
<feature type="transmembrane region" description="Helical" evidence="6">
    <location>
        <begin position="85"/>
        <end position="105"/>
    </location>
</feature>
<dbReference type="FunFam" id="1.20.1250.20:FF:000018">
    <property type="entry name" value="MFS transporter permease"/>
    <property type="match status" value="1"/>
</dbReference>
<dbReference type="GO" id="GO:0016020">
    <property type="term" value="C:membrane"/>
    <property type="evidence" value="ECO:0007669"/>
    <property type="project" value="UniProtKB-SubCell"/>
</dbReference>
<evidence type="ECO:0000256" key="2">
    <source>
        <dbReference type="ARBA" id="ARBA00022448"/>
    </source>
</evidence>
<feature type="transmembrane region" description="Helical" evidence="6">
    <location>
        <begin position="438"/>
        <end position="460"/>
    </location>
</feature>
<accession>A0A0C3IEA7</accession>
<dbReference type="PROSITE" id="PS50850">
    <property type="entry name" value="MFS"/>
    <property type="match status" value="1"/>
</dbReference>
<sequence>MGGFETKLGDLSFSFPTYMNALNKPDRDDPSEQDSAVLEDVVWRKFDTRVLPMCTAFYLISFFDTNNIGNALVAGMQTALKISDYQFTVALTLTFVPFIVMELPSNLILKRVGPDRMLPAMVTMWGIIAGMQGLVTSYTGLILCRLVLGLTQGGLFPGLVLYLSSFYPRERLQIRITTFFAAASLTGAFSGLLAAAITHMDGIGGKPGWTWIFFVEGMFTFLFGIVSFFVLPRSPETAGFLSSEERRYVVSKLKSSKAISEDERKDDFSWIEVLRAFKSPQVLLLSVITFFNGTQLLGLAVFEPTIVAGLGYTGNKAQLMSVPPFVLAFLASVISAFVSDRYGCRGLTMIFFSLWCLIGFSMFYASTSQHVRYASLFFSVTGTYAIAPAGVTWIVNNSAPHIRRASSVAFASVTSTVGGILAIWLLGSLSPGPNYTTATIILMVMSIGIVVLASLNLFYLSHQNRAKAETRLSMVKGEEPEHLGDRSAWFIYTL</sequence>
<dbReference type="FunCoup" id="A0A0C3IEA7">
    <property type="interactions" value="84"/>
</dbReference>
<dbReference type="PANTHER" id="PTHR43791:SF85">
    <property type="entry name" value="TRANSPORTER, PUTATIVE (AFU_ORTHOLOGUE AFUA_6G00710)-RELATED"/>
    <property type="match status" value="1"/>
</dbReference>
<feature type="transmembrane region" description="Helical" evidence="6">
    <location>
        <begin position="346"/>
        <end position="367"/>
    </location>
</feature>
<feature type="transmembrane region" description="Helical" evidence="6">
    <location>
        <begin position="407"/>
        <end position="426"/>
    </location>
</feature>
<evidence type="ECO:0000256" key="3">
    <source>
        <dbReference type="ARBA" id="ARBA00022692"/>
    </source>
</evidence>
<dbReference type="Gene3D" id="1.20.1250.20">
    <property type="entry name" value="MFS general substrate transporter like domains"/>
    <property type="match status" value="2"/>
</dbReference>
<dbReference type="SUPFAM" id="SSF103473">
    <property type="entry name" value="MFS general substrate transporter"/>
    <property type="match status" value="1"/>
</dbReference>
<keyword evidence="9" id="KW-1185">Reference proteome</keyword>
<dbReference type="PANTHER" id="PTHR43791">
    <property type="entry name" value="PERMEASE-RELATED"/>
    <property type="match status" value="1"/>
</dbReference>
<dbReference type="Pfam" id="PF07690">
    <property type="entry name" value="MFS_1"/>
    <property type="match status" value="1"/>
</dbReference>
<feature type="transmembrane region" description="Helical" evidence="6">
    <location>
        <begin position="140"/>
        <end position="164"/>
    </location>
</feature>
<dbReference type="InterPro" id="IPR036259">
    <property type="entry name" value="MFS_trans_sf"/>
</dbReference>
<evidence type="ECO:0000256" key="6">
    <source>
        <dbReference type="SAM" id="Phobius"/>
    </source>
</evidence>
<keyword evidence="2" id="KW-0813">Transport</keyword>
<evidence type="ECO:0000256" key="1">
    <source>
        <dbReference type="ARBA" id="ARBA00004141"/>
    </source>
</evidence>
<dbReference type="OrthoDB" id="2985014at2759"/>
<evidence type="ECO:0000259" key="7">
    <source>
        <dbReference type="PROSITE" id="PS50850"/>
    </source>
</evidence>
<feature type="transmembrane region" description="Helical" evidence="6">
    <location>
        <begin position="117"/>
        <end position="134"/>
    </location>
</feature>
<dbReference type="InterPro" id="IPR020846">
    <property type="entry name" value="MFS_dom"/>
</dbReference>
<feature type="transmembrane region" description="Helical" evidence="6">
    <location>
        <begin position="373"/>
        <end position="395"/>
    </location>
</feature>
<feature type="transmembrane region" description="Helical" evidence="6">
    <location>
        <begin position="209"/>
        <end position="231"/>
    </location>
</feature>
<reference evidence="8 9" key="1">
    <citation type="submission" date="2014-04" db="EMBL/GenBank/DDBJ databases">
        <authorList>
            <consortium name="DOE Joint Genome Institute"/>
            <person name="Kuo A."/>
            <person name="Kohler A."/>
            <person name="Costa M.D."/>
            <person name="Nagy L.G."/>
            <person name="Floudas D."/>
            <person name="Copeland A."/>
            <person name="Barry K.W."/>
            <person name="Cichocki N."/>
            <person name="Veneault-Fourrey C."/>
            <person name="LaButti K."/>
            <person name="Lindquist E.A."/>
            <person name="Lipzen A."/>
            <person name="Lundell T."/>
            <person name="Morin E."/>
            <person name="Murat C."/>
            <person name="Sun H."/>
            <person name="Tunlid A."/>
            <person name="Henrissat B."/>
            <person name="Grigoriev I.V."/>
            <person name="Hibbett D.S."/>
            <person name="Martin F."/>
            <person name="Nordberg H.P."/>
            <person name="Cantor M.N."/>
            <person name="Hua S.X."/>
        </authorList>
    </citation>
    <scope>NUCLEOTIDE SEQUENCE [LARGE SCALE GENOMIC DNA]</scope>
    <source>
        <strain evidence="8 9">Marx 270</strain>
    </source>
</reference>
<evidence type="ECO:0000256" key="5">
    <source>
        <dbReference type="ARBA" id="ARBA00023136"/>
    </source>
</evidence>
<keyword evidence="5 6" id="KW-0472">Membrane</keyword>
<dbReference type="InterPro" id="IPR011701">
    <property type="entry name" value="MFS"/>
</dbReference>
<evidence type="ECO:0000313" key="8">
    <source>
        <dbReference type="EMBL" id="KIN95357.1"/>
    </source>
</evidence>
<proteinExistence type="predicted"/>
<dbReference type="HOGENOM" id="CLU_001265_0_1_1"/>
<dbReference type="GO" id="GO:0022857">
    <property type="term" value="F:transmembrane transporter activity"/>
    <property type="evidence" value="ECO:0007669"/>
    <property type="project" value="InterPro"/>
</dbReference>
<dbReference type="FunFam" id="1.20.1250.20:FF:000013">
    <property type="entry name" value="MFS general substrate transporter"/>
    <property type="match status" value="1"/>
</dbReference>
<evidence type="ECO:0000313" key="9">
    <source>
        <dbReference type="Proteomes" id="UP000054217"/>
    </source>
</evidence>
<comment type="subcellular location">
    <subcellularLocation>
        <location evidence="1">Membrane</location>
        <topology evidence="1">Multi-pass membrane protein</topology>
    </subcellularLocation>
</comment>
<dbReference type="EMBL" id="KN832069">
    <property type="protein sequence ID" value="KIN95357.1"/>
    <property type="molecule type" value="Genomic_DNA"/>
</dbReference>
<dbReference type="AlphaFoldDB" id="A0A0C3IEA7"/>
<dbReference type="Proteomes" id="UP000054217">
    <property type="component" value="Unassembled WGS sequence"/>
</dbReference>
<protein>
    <recommendedName>
        <fullName evidence="7">Major facilitator superfamily (MFS) profile domain-containing protein</fullName>
    </recommendedName>
</protein>
<feature type="transmembrane region" description="Helical" evidence="6">
    <location>
        <begin position="322"/>
        <end position="339"/>
    </location>
</feature>
<reference evidence="9" key="2">
    <citation type="submission" date="2015-01" db="EMBL/GenBank/DDBJ databases">
        <title>Evolutionary Origins and Diversification of the Mycorrhizal Mutualists.</title>
        <authorList>
            <consortium name="DOE Joint Genome Institute"/>
            <consortium name="Mycorrhizal Genomics Consortium"/>
            <person name="Kohler A."/>
            <person name="Kuo A."/>
            <person name="Nagy L.G."/>
            <person name="Floudas D."/>
            <person name="Copeland A."/>
            <person name="Barry K.W."/>
            <person name="Cichocki N."/>
            <person name="Veneault-Fourrey C."/>
            <person name="LaButti K."/>
            <person name="Lindquist E.A."/>
            <person name="Lipzen A."/>
            <person name="Lundell T."/>
            <person name="Morin E."/>
            <person name="Murat C."/>
            <person name="Riley R."/>
            <person name="Ohm R."/>
            <person name="Sun H."/>
            <person name="Tunlid A."/>
            <person name="Henrissat B."/>
            <person name="Grigoriev I.V."/>
            <person name="Hibbett D.S."/>
            <person name="Martin F."/>
        </authorList>
    </citation>
    <scope>NUCLEOTIDE SEQUENCE [LARGE SCALE GENOMIC DNA]</scope>
    <source>
        <strain evidence="9">Marx 270</strain>
    </source>
</reference>
<dbReference type="STRING" id="870435.A0A0C3IEA7"/>
<dbReference type="InParanoid" id="A0A0C3IEA7"/>
<gene>
    <name evidence="8" type="ORF">M404DRAFT_1007500</name>
</gene>
<name>A0A0C3IEA7_PISTI</name>
<feature type="transmembrane region" description="Helical" evidence="6">
    <location>
        <begin position="176"/>
        <end position="197"/>
    </location>
</feature>
<feature type="transmembrane region" description="Helical" evidence="6">
    <location>
        <begin position="282"/>
        <end position="302"/>
    </location>
</feature>
<keyword evidence="4 6" id="KW-1133">Transmembrane helix</keyword>
<evidence type="ECO:0000256" key="4">
    <source>
        <dbReference type="ARBA" id="ARBA00022989"/>
    </source>
</evidence>